<evidence type="ECO:0000259" key="9">
    <source>
        <dbReference type="Pfam" id="PF07992"/>
    </source>
</evidence>
<comment type="catalytic activity">
    <reaction evidence="7">
        <text>[thioredoxin]-dithiol + NADP(+) = [thioredoxin]-disulfide + NADPH + H(+)</text>
        <dbReference type="Rhea" id="RHEA:20345"/>
        <dbReference type="Rhea" id="RHEA-COMP:10698"/>
        <dbReference type="Rhea" id="RHEA-COMP:10700"/>
        <dbReference type="ChEBI" id="CHEBI:15378"/>
        <dbReference type="ChEBI" id="CHEBI:29950"/>
        <dbReference type="ChEBI" id="CHEBI:50058"/>
        <dbReference type="ChEBI" id="CHEBI:57783"/>
        <dbReference type="ChEBI" id="CHEBI:58349"/>
        <dbReference type="EC" id="1.8.1.9"/>
    </reaction>
</comment>
<proteinExistence type="inferred from homology"/>
<keyword evidence="6 7" id="KW-0676">Redox-active center</keyword>
<feature type="domain" description="FAD/NAD(P)-binding" evidence="9">
    <location>
        <begin position="5"/>
        <end position="291"/>
    </location>
</feature>
<gene>
    <name evidence="10" type="primary">trxB</name>
    <name evidence="10" type="ORF">OW255_03375</name>
</gene>
<evidence type="ECO:0000256" key="1">
    <source>
        <dbReference type="ARBA" id="ARBA00009333"/>
    </source>
</evidence>
<keyword evidence="4 7" id="KW-0560">Oxidoreductase</keyword>
<keyword evidence="2 7" id="KW-0285">Flavoprotein</keyword>
<keyword evidence="11" id="KW-1185">Reference proteome</keyword>
<evidence type="ECO:0000256" key="6">
    <source>
        <dbReference type="ARBA" id="ARBA00023284"/>
    </source>
</evidence>
<dbReference type="InterPro" id="IPR005982">
    <property type="entry name" value="Thioredox_Rdtase"/>
</dbReference>
<dbReference type="EC" id="1.8.1.9" evidence="7"/>
<keyword evidence="8" id="KW-0521">NADP</keyword>
<accession>A0ABY7AD00</accession>
<protein>
    <recommendedName>
        <fullName evidence="7">Thioredoxin reductase</fullName>
        <ecNumber evidence="7">1.8.1.9</ecNumber>
    </recommendedName>
</protein>
<dbReference type="Pfam" id="PF07992">
    <property type="entry name" value="Pyr_redox_2"/>
    <property type="match status" value="1"/>
</dbReference>
<dbReference type="SUPFAM" id="SSF51905">
    <property type="entry name" value="FAD/NAD(P)-binding domain"/>
    <property type="match status" value="1"/>
</dbReference>
<dbReference type="PROSITE" id="PS00573">
    <property type="entry name" value="PYRIDINE_REDOX_2"/>
    <property type="match status" value="1"/>
</dbReference>
<dbReference type="PRINTS" id="PR00469">
    <property type="entry name" value="PNDRDTASEII"/>
</dbReference>
<reference evidence="10" key="1">
    <citation type="submission" date="2022-11" db="EMBL/GenBank/DDBJ databases">
        <title>Lacrimispora xylanolytica sy1, complete genome.</title>
        <authorList>
            <person name="Choi S."/>
        </authorList>
    </citation>
    <scope>NUCLEOTIDE SEQUENCE</scope>
    <source>
        <strain evidence="10">Sy1</strain>
    </source>
</reference>
<dbReference type="InterPro" id="IPR008255">
    <property type="entry name" value="Pyr_nucl-diS_OxRdtase_2_AS"/>
</dbReference>
<comment type="cofactor">
    <cofactor evidence="8">
        <name>FAD</name>
        <dbReference type="ChEBI" id="CHEBI:57692"/>
    </cofactor>
    <text evidence="8">Binds 1 FAD per subunit.</text>
</comment>
<evidence type="ECO:0000256" key="4">
    <source>
        <dbReference type="ARBA" id="ARBA00023002"/>
    </source>
</evidence>
<dbReference type="PANTHER" id="PTHR48105">
    <property type="entry name" value="THIOREDOXIN REDUCTASE 1-RELATED-RELATED"/>
    <property type="match status" value="1"/>
</dbReference>
<dbReference type="InterPro" id="IPR036188">
    <property type="entry name" value="FAD/NAD-bd_sf"/>
</dbReference>
<comment type="subunit">
    <text evidence="7">Homodimer.</text>
</comment>
<dbReference type="EMBL" id="CP113524">
    <property type="protein sequence ID" value="WAJ24579.1"/>
    <property type="molecule type" value="Genomic_DNA"/>
</dbReference>
<dbReference type="Gene3D" id="3.50.50.60">
    <property type="entry name" value="FAD/NAD(P)-binding domain"/>
    <property type="match status" value="2"/>
</dbReference>
<evidence type="ECO:0000256" key="2">
    <source>
        <dbReference type="ARBA" id="ARBA00022630"/>
    </source>
</evidence>
<dbReference type="Proteomes" id="UP001163115">
    <property type="component" value="Chromosome"/>
</dbReference>
<dbReference type="GO" id="GO:0004791">
    <property type="term" value="F:thioredoxin-disulfide reductase (NADPH) activity"/>
    <property type="evidence" value="ECO:0007669"/>
    <property type="project" value="UniProtKB-EC"/>
</dbReference>
<evidence type="ECO:0000256" key="8">
    <source>
        <dbReference type="RuleBase" id="RU003881"/>
    </source>
</evidence>
<evidence type="ECO:0000313" key="10">
    <source>
        <dbReference type="EMBL" id="WAJ24579.1"/>
    </source>
</evidence>
<evidence type="ECO:0000256" key="3">
    <source>
        <dbReference type="ARBA" id="ARBA00022827"/>
    </source>
</evidence>
<evidence type="ECO:0000256" key="5">
    <source>
        <dbReference type="ARBA" id="ARBA00023157"/>
    </source>
</evidence>
<keyword evidence="5" id="KW-1015">Disulfide bond</keyword>
<name>A0ABY7AD00_9FIRM</name>
<dbReference type="NCBIfam" id="TIGR01292">
    <property type="entry name" value="TRX_reduct"/>
    <property type="match status" value="1"/>
</dbReference>
<comment type="similarity">
    <text evidence="1 7">Belongs to the class-II pyridine nucleotide-disulfide oxidoreductase family.</text>
</comment>
<dbReference type="RefSeq" id="WP_024837292.1">
    <property type="nucleotide sequence ID" value="NZ_CP113524.1"/>
</dbReference>
<keyword evidence="3 7" id="KW-0274">FAD</keyword>
<dbReference type="InterPro" id="IPR023753">
    <property type="entry name" value="FAD/NAD-binding_dom"/>
</dbReference>
<dbReference type="InterPro" id="IPR050097">
    <property type="entry name" value="Ferredoxin-NADP_redctase_2"/>
</dbReference>
<evidence type="ECO:0000313" key="11">
    <source>
        <dbReference type="Proteomes" id="UP001163115"/>
    </source>
</evidence>
<sequence length="308" mass="33577">MNEIYDVVIIGSGPAGLTAAVYGKRAELKMIVIEKEMASGGQILNTYEVDNYPGLPGINGYDLGMKFREHAEKLGAEFSNDEVLRIEAAEGEFTVVGEERTYVTKSVIIATGAQHRKLSVIGEDELTGMGVSYCATCDGAFFRNKVAAVVGGGDVAIEDAIFLARMCKKVYLIHRRNQLRGAKTLQTQLFNQDNVEIIWDTVVDEIEGGDQVESLTIRNANTDETRKLAVDGVFIAVGINPQSEAFNNLVEMDHGYIKAGEDCETNIPGIFAVGDVRTKQLRQISTAVSDGANAITSVERYLTRLQVN</sequence>
<dbReference type="PRINTS" id="PR00368">
    <property type="entry name" value="FADPNR"/>
</dbReference>
<evidence type="ECO:0000256" key="7">
    <source>
        <dbReference type="RuleBase" id="RU003880"/>
    </source>
</evidence>
<organism evidence="10 11">
    <name type="scientific">Lacrimispora xylanolytica</name>
    <dbReference type="NCBI Taxonomy" id="29375"/>
    <lineage>
        <taxon>Bacteria</taxon>
        <taxon>Bacillati</taxon>
        <taxon>Bacillota</taxon>
        <taxon>Clostridia</taxon>
        <taxon>Lachnospirales</taxon>
        <taxon>Lachnospiraceae</taxon>
        <taxon>Lacrimispora</taxon>
    </lineage>
</organism>